<dbReference type="Proteomes" id="UP001054945">
    <property type="component" value="Unassembled WGS sequence"/>
</dbReference>
<dbReference type="EMBL" id="BPLR01004574">
    <property type="protein sequence ID" value="GIX95892.1"/>
    <property type="molecule type" value="Genomic_DNA"/>
</dbReference>
<comment type="caution">
    <text evidence="2">The sequence shown here is derived from an EMBL/GenBank/DDBJ whole genome shotgun (WGS) entry which is preliminary data.</text>
</comment>
<dbReference type="AlphaFoldDB" id="A0AAV4PL21"/>
<organism evidence="2 3">
    <name type="scientific">Caerostris extrusa</name>
    <name type="common">Bark spider</name>
    <name type="synonym">Caerostris bankana</name>
    <dbReference type="NCBI Taxonomy" id="172846"/>
    <lineage>
        <taxon>Eukaryota</taxon>
        <taxon>Metazoa</taxon>
        <taxon>Ecdysozoa</taxon>
        <taxon>Arthropoda</taxon>
        <taxon>Chelicerata</taxon>
        <taxon>Arachnida</taxon>
        <taxon>Araneae</taxon>
        <taxon>Araneomorphae</taxon>
        <taxon>Entelegynae</taxon>
        <taxon>Araneoidea</taxon>
        <taxon>Araneidae</taxon>
        <taxon>Caerostris</taxon>
    </lineage>
</organism>
<gene>
    <name evidence="2" type="ORF">CEXT_160191</name>
</gene>
<evidence type="ECO:0000313" key="3">
    <source>
        <dbReference type="Proteomes" id="UP001054945"/>
    </source>
</evidence>
<reference evidence="2 3" key="1">
    <citation type="submission" date="2021-06" db="EMBL/GenBank/DDBJ databases">
        <title>Caerostris extrusa draft genome.</title>
        <authorList>
            <person name="Kono N."/>
            <person name="Arakawa K."/>
        </authorList>
    </citation>
    <scope>NUCLEOTIDE SEQUENCE [LARGE SCALE GENOMIC DNA]</scope>
</reference>
<sequence>MEPVELPPTDDPSQEKKLPLPLSPSYLHV</sequence>
<name>A0AAV4PL21_CAEEX</name>
<feature type="compositionally biased region" description="Low complexity" evidence="1">
    <location>
        <begin position="19"/>
        <end position="29"/>
    </location>
</feature>
<evidence type="ECO:0000313" key="2">
    <source>
        <dbReference type="EMBL" id="GIX95892.1"/>
    </source>
</evidence>
<accession>A0AAV4PL21</accession>
<evidence type="ECO:0000256" key="1">
    <source>
        <dbReference type="SAM" id="MobiDB-lite"/>
    </source>
</evidence>
<protein>
    <submittedName>
        <fullName evidence="2">Uncharacterized protein</fullName>
    </submittedName>
</protein>
<keyword evidence="3" id="KW-1185">Reference proteome</keyword>
<proteinExistence type="predicted"/>
<feature type="compositionally biased region" description="Pro residues" evidence="1">
    <location>
        <begin position="1"/>
        <end position="10"/>
    </location>
</feature>
<feature type="non-terminal residue" evidence="2">
    <location>
        <position position="29"/>
    </location>
</feature>
<feature type="region of interest" description="Disordered" evidence="1">
    <location>
        <begin position="1"/>
        <end position="29"/>
    </location>
</feature>